<protein>
    <submittedName>
        <fullName evidence="9">PRP3-domain-containing protein</fullName>
    </submittedName>
</protein>
<keyword evidence="3" id="KW-0508">mRNA splicing</keyword>
<feature type="region of interest" description="Disordered" evidence="6">
    <location>
        <begin position="83"/>
        <end position="185"/>
    </location>
</feature>
<dbReference type="Pfam" id="PF08572">
    <property type="entry name" value="PRP3"/>
    <property type="match status" value="1"/>
</dbReference>
<keyword evidence="5" id="KW-0175">Coiled coil</keyword>
<feature type="region of interest" description="Disordered" evidence="6">
    <location>
        <begin position="1"/>
        <end position="64"/>
    </location>
</feature>
<evidence type="ECO:0000256" key="5">
    <source>
        <dbReference type="SAM" id="Coils"/>
    </source>
</evidence>
<feature type="compositionally biased region" description="Basic and acidic residues" evidence="6">
    <location>
        <begin position="159"/>
        <end position="168"/>
    </location>
</feature>
<dbReference type="GO" id="GO:0046540">
    <property type="term" value="C:U4/U6 x U5 tri-snRNP complex"/>
    <property type="evidence" value="ECO:0007669"/>
    <property type="project" value="InterPro"/>
</dbReference>
<evidence type="ECO:0000259" key="7">
    <source>
        <dbReference type="Pfam" id="PF06544"/>
    </source>
</evidence>
<dbReference type="EMBL" id="MU007106">
    <property type="protein sequence ID" value="KAF2420760.1"/>
    <property type="molecule type" value="Genomic_DNA"/>
</dbReference>
<evidence type="ECO:0000259" key="8">
    <source>
        <dbReference type="Pfam" id="PF08572"/>
    </source>
</evidence>
<dbReference type="PANTHER" id="PTHR14212">
    <property type="entry name" value="U4/U6-ASSOCIATED RNA SPLICING FACTOR-RELATED"/>
    <property type="match status" value="1"/>
</dbReference>
<dbReference type="AlphaFoldDB" id="A0A9P4TT96"/>
<feature type="compositionally biased region" description="Basic and acidic residues" evidence="6">
    <location>
        <begin position="20"/>
        <end position="31"/>
    </location>
</feature>
<keyword evidence="10" id="KW-1185">Reference proteome</keyword>
<dbReference type="InterPro" id="IPR010541">
    <property type="entry name" value="Prp3_C"/>
</dbReference>
<dbReference type="InterPro" id="IPR027104">
    <property type="entry name" value="Prp3"/>
</dbReference>
<comment type="subcellular location">
    <subcellularLocation>
        <location evidence="1">Nucleus</location>
    </subcellularLocation>
</comment>
<dbReference type="Pfam" id="PF06544">
    <property type="entry name" value="Prp3_C"/>
    <property type="match status" value="1"/>
</dbReference>
<evidence type="ECO:0000256" key="2">
    <source>
        <dbReference type="ARBA" id="ARBA00022664"/>
    </source>
</evidence>
<dbReference type="Proteomes" id="UP000800235">
    <property type="component" value="Unassembled WGS sequence"/>
</dbReference>
<dbReference type="OrthoDB" id="10264544at2759"/>
<feature type="domain" description="Pre-mRNA-splicing factor 3" evidence="8">
    <location>
        <begin position="172"/>
        <end position="371"/>
    </location>
</feature>
<name>A0A9P4TT96_9PEZI</name>
<dbReference type="InterPro" id="IPR013881">
    <property type="entry name" value="Pre-mRNA_splic_Prp3_dom"/>
</dbReference>
<evidence type="ECO:0000313" key="10">
    <source>
        <dbReference type="Proteomes" id="UP000800235"/>
    </source>
</evidence>
<proteinExistence type="predicted"/>
<evidence type="ECO:0000313" key="9">
    <source>
        <dbReference type="EMBL" id="KAF2420760.1"/>
    </source>
</evidence>
<reference evidence="9" key="1">
    <citation type="journal article" date="2020" name="Stud. Mycol.">
        <title>101 Dothideomycetes genomes: a test case for predicting lifestyles and emergence of pathogens.</title>
        <authorList>
            <person name="Haridas S."/>
            <person name="Albert R."/>
            <person name="Binder M."/>
            <person name="Bloem J."/>
            <person name="Labutti K."/>
            <person name="Salamov A."/>
            <person name="Andreopoulos B."/>
            <person name="Baker S."/>
            <person name="Barry K."/>
            <person name="Bills G."/>
            <person name="Bluhm B."/>
            <person name="Cannon C."/>
            <person name="Castanera R."/>
            <person name="Culley D."/>
            <person name="Daum C."/>
            <person name="Ezra D."/>
            <person name="Gonzalez J."/>
            <person name="Henrissat B."/>
            <person name="Kuo A."/>
            <person name="Liang C."/>
            <person name="Lipzen A."/>
            <person name="Lutzoni F."/>
            <person name="Magnuson J."/>
            <person name="Mondo S."/>
            <person name="Nolan M."/>
            <person name="Ohm R."/>
            <person name="Pangilinan J."/>
            <person name="Park H.-J."/>
            <person name="Ramirez L."/>
            <person name="Alfaro M."/>
            <person name="Sun H."/>
            <person name="Tritt A."/>
            <person name="Yoshinaga Y."/>
            <person name="Zwiers L.-H."/>
            <person name="Turgeon B."/>
            <person name="Goodwin S."/>
            <person name="Spatafora J."/>
            <person name="Crous P."/>
            <person name="Grigoriev I."/>
        </authorList>
    </citation>
    <scope>NUCLEOTIDE SEQUENCE</scope>
    <source>
        <strain evidence="9">CBS 130266</strain>
    </source>
</reference>
<evidence type="ECO:0000256" key="3">
    <source>
        <dbReference type="ARBA" id="ARBA00023187"/>
    </source>
</evidence>
<accession>A0A9P4TT96</accession>
<sequence length="534" mass="58909">MASTNPGKRPAPVSIADQIDEARKRAAEVRARIAGNTGKASTPVNGQAAPPPPPAPNGAATNGVPAAGVSAIQARLAEIKARVAASALAAAKPAQSHNPTPPPPSRQSLPSREPPIHNDFSRQESSAGGRGGLNVGIHPALQGDYQASKDAQKGNQRNNKKEEERKTPENVNPYLADSAPSRSRRGALNFNHNMHERPAMVAANEMRRKANLEAMKKRIQEQTSKVGLDDTAETTAFEVPMPPDVEFWDEGLLSGGMVNNELITNLVVHPILIEPPQEKLISTKPMELKLTEKERKKMRRIKRLEIHKEEQAKIRLGLVPTPAPKIKHSNVMRVYGEMAVQDPTAVEAMVNKQVADRLNNHLATNAARQLTKEQKEEKRKLKAAENAKAGLNLMVFKVALTKDQLLGKHRFHIDVNAKHWSDLTGFCVISPPFSLIVVEAGEKSSREYKKAMKRVKWKGILEGGGEVLDPERWKGWEDDTCTLIHQGMIRDHRFKKWGGLRETESESQAREALARAKLENFWVQAKALEGIVED</sequence>
<feature type="compositionally biased region" description="Low complexity" evidence="6">
    <location>
        <begin position="83"/>
        <end position="98"/>
    </location>
</feature>
<comment type="caution">
    <text evidence="9">The sequence shown here is derived from an EMBL/GenBank/DDBJ whole genome shotgun (WGS) entry which is preliminary data.</text>
</comment>
<keyword evidence="2" id="KW-0507">mRNA processing</keyword>
<gene>
    <name evidence="9" type="ORF">EJ08DRAFT_528952</name>
</gene>
<feature type="coiled-coil region" evidence="5">
    <location>
        <begin position="367"/>
        <end position="394"/>
    </location>
</feature>
<evidence type="ECO:0000256" key="4">
    <source>
        <dbReference type="ARBA" id="ARBA00023242"/>
    </source>
</evidence>
<dbReference type="CDD" id="cd24162">
    <property type="entry name" value="Prp3_C"/>
    <property type="match status" value="1"/>
</dbReference>
<evidence type="ECO:0000256" key="1">
    <source>
        <dbReference type="ARBA" id="ARBA00004123"/>
    </source>
</evidence>
<evidence type="ECO:0000256" key="6">
    <source>
        <dbReference type="SAM" id="MobiDB-lite"/>
    </source>
</evidence>
<feature type="domain" description="Small nuclear ribonucleoprotein Prp3 C-terminal" evidence="7">
    <location>
        <begin position="407"/>
        <end position="525"/>
    </location>
</feature>
<keyword evidence="4" id="KW-0539">Nucleus</keyword>
<organism evidence="9 10">
    <name type="scientific">Tothia fuscella</name>
    <dbReference type="NCBI Taxonomy" id="1048955"/>
    <lineage>
        <taxon>Eukaryota</taxon>
        <taxon>Fungi</taxon>
        <taxon>Dikarya</taxon>
        <taxon>Ascomycota</taxon>
        <taxon>Pezizomycotina</taxon>
        <taxon>Dothideomycetes</taxon>
        <taxon>Pleosporomycetidae</taxon>
        <taxon>Venturiales</taxon>
        <taxon>Cylindrosympodiaceae</taxon>
        <taxon>Tothia</taxon>
    </lineage>
</organism>
<dbReference type="GO" id="GO:0000398">
    <property type="term" value="P:mRNA splicing, via spliceosome"/>
    <property type="evidence" value="ECO:0007669"/>
    <property type="project" value="InterPro"/>
</dbReference>
<dbReference type="PANTHER" id="PTHR14212:SF0">
    <property type="entry name" value="U4_U6 SMALL NUCLEAR RIBONUCLEOPROTEIN PRP3"/>
    <property type="match status" value="1"/>
</dbReference>